<gene>
    <name evidence="2" type="ORF">FM104_09405</name>
</gene>
<proteinExistence type="predicted"/>
<dbReference type="AlphaFoldDB" id="A0A1R4JY78"/>
<dbReference type="Proteomes" id="UP000196320">
    <property type="component" value="Unassembled WGS sequence"/>
</dbReference>
<evidence type="ECO:0000256" key="1">
    <source>
        <dbReference type="SAM" id="MobiDB-lite"/>
    </source>
</evidence>
<protein>
    <submittedName>
        <fullName evidence="2">Uncharacterized protein</fullName>
    </submittedName>
</protein>
<feature type="compositionally biased region" description="Polar residues" evidence="1">
    <location>
        <begin position="10"/>
        <end position="22"/>
    </location>
</feature>
<dbReference type="EMBL" id="FUKO01000022">
    <property type="protein sequence ID" value="SJN36949.1"/>
    <property type="molecule type" value="Genomic_DNA"/>
</dbReference>
<evidence type="ECO:0000313" key="2">
    <source>
        <dbReference type="EMBL" id="SJN36949.1"/>
    </source>
</evidence>
<keyword evidence="3" id="KW-1185">Reference proteome</keyword>
<evidence type="ECO:0000313" key="3">
    <source>
        <dbReference type="Proteomes" id="UP000196320"/>
    </source>
</evidence>
<name>A0A1R4JY78_9MICO</name>
<sequence length="210" mass="22951">MIGQDALVSDGQSATSGERSITENGFVDGDAWVNIGDAPEVLEVWQEALGVDCGDLELAECKLTYEANYLANIAQGDEETKARMLAALTATREYLGDSDVSGYSGDYTDVIGSALGVEDYLSYLSGPVEYNNEIQGETYFVNEMVDNSVQYLFFGDERNNELDPKLSGGVYPSYKFTYVTVHGKTRPVTLYTNNGVPCDFNLCADKDQTN</sequence>
<organism evidence="2 3">
    <name type="scientific">Microbacterium esteraromaticum</name>
    <dbReference type="NCBI Taxonomy" id="57043"/>
    <lineage>
        <taxon>Bacteria</taxon>
        <taxon>Bacillati</taxon>
        <taxon>Actinomycetota</taxon>
        <taxon>Actinomycetes</taxon>
        <taxon>Micrococcales</taxon>
        <taxon>Microbacteriaceae</taxon>
        <taxon>Microbacterium</taxon>
    </lineage>
</organism>
<feature type="region of interest" description="Disordered" evidence="1">
    <location>
        <begin position="1"/>
        <end position="22"/>
    </location>
</feature>
<accession>A0A1R4JY78</accession>
<reference evidence="2 3" key="1">
    <citation type="submission" date="2017-02" db="EMBL/GenBank/DDBJ databases">
        <authorList>
            <person name="Peterson S.W."/>
        </authorList>
    </citation>
    <scope>NUCLEOTIDE SEQUENCE [LARGE SCALE GENOMIC DNA]</scope>
    <source>
        <strain evidence="2 3">B Mb 05.01</strain>
    </source>
</reference>